<dbReference type="InterPro" id="IPR025571">
    <property type="entry name" value="YqfQ"/>
</dbReference>
<evidence type="ECO:0000313" key="1">
    <source>
        <dbReference type="EMBL" id="PXW85103.1"/>
    </source>
</evidence>
<dbReference type="EMBL" id="QJJQ01000012">
    <property type="protein sequence ID" value="PXW85103.1"/>
    <property type="molecule type" value="Genomic_DNA"/>
</dbReference>
<proteinExistence type="predicted"/>
<comment type="caution">
    <text evidence="1">The sequence shown here is derived from an EMBL/GenBank/DDBJ whole genome shotgun (WGS) entry which is preliminary data.</text>
</comment>
<evidence type="ECO:0000313" key="2">
    <source>
        <dbReference type="Proteomes" id="UP000247978"/>
    </source>
</evidence>
<dbReference type="Proteomes" id="UP000247978">
    <property type="component" value="Unassembled WGS sequence"/>
</dbReference>
<reference evidence="1 2" key="1">
    <citation type="submission" date="2018-05" db="EMBL/GenBank/DDBJ databases">
        <title>Genomic Encyclopedia of Type Strains, Phase IV (KMG-IV): sequencing the most valuable type-strain genomes for metagenomic binning, comparative biology and taxonomic classification.</title>
        <authorList>
            <person name="Goeker M."/>
        </authorList>
    </citation>
    <scope>NUCLEOTIDE SEQUENCE [LARGE SCALE GENOMIC DNA]</scope>
    <source>
        <strain evidence="1 2">DSM 28556</strain>
    </source>
</reference>
<dbReference type="AlphaFoldDB" id="A0A2V3VT87"/>
<dbReference type="RefSeq" id="WP_110396369.1">
    <property type="nucleotide sequence ID" value="NZ_JADIJL010000021.1"/>
</dbReference>
<keyword evidence="2" id="KW-1185">Reference proteome</keyword>
<organism evidence="1 2">
    <name type="scientific">Pseudogracilibacillus auburnensis</name>
    <dbReference type="NCBI Taxonomy" id="1494959"/>
    <lineage>
        <taxon>Bacteria</taxon>
        <taxon>Bacillati</taxon>
        <taxon>Bacillota</taxon>
        <taxon>Bacilli</taxon>
        <taxon>Bacillales</taxon>
        <taxon>Bacillaceae</taxon>
        <taxon>Pseudogracilibacillus</taxon>
    </lineage>
</organism>
<accession>A0A2V3VT87</accession>
<dbReference type="OrthoDB" id="2860117at2"/>
<sequence length="125" mass="14787">MVNQNYHTVFFRPVGYNDYNFTPIGNSNPRLAPFRNRVSYKINEYFLRGLVYIQSILKLLLSSSPFIEQYGPVIKELPKMYTLVKAFKEINNSELEEGIEEQNENDEYMEKNTFRSDESLPKLFI</sequence>
<protein>
    <submittedName>
        <fullName evidence="1">YqfQ-like protein</fullName>
    </submittedName>
</protein>
<name>A0A2V3VT87_9BACI</name>
<dbReference type="Pfam" id="PF14181">
    <property type="entry name" value="YqfQ"/>
    <property type="match status" value="1"/>
</dbReference>
<gene>
    <name evidence="1" type="ORF">DFR56_11281</name>
</gene>